<protein>
    <submittedName>
        <fullName evidence="9">Cytochrome c2</fullName>
    </submittedName>
</protein>
<feature type="chain" id="PRO_5036881600" evidence="7">
    <location>
        <begin position="21"/>
        <end position="149"/>
    </location>
</feature>
<reference evidence="9" key="2">
    <citation type="submission" date="2020-09" db="EMBL/GenBank/DDBJ databases">
        <authorList>
            <person name="Sun Q."/>
            <person name="Zhou Y."/>
        </authorList>
    </citation>
    <scope>NUCLEOTIDE SEQUENCE</scope>
    <source>
        <strain evidence="9">CGMCC 1.15880</strain>
    </source>
</reference>
<dbReference type="InterPro" id="IPR002327">
    <property type="entry name" value="Cyt_c_1A/1B"/>
</dbReference>
<sequence length="149" mass="16057">MKSVMFTTLALAFLGMPVFADGHATGDANAGEKVFKRCKACHSIIDTSGDVIQKGGAVGPNLYGLYNRIAGTDPVFSDKYGSSIVEAGESGLAWSETDFMSYVADPKKFLAVYLDDKQAKSKMGFKLKKVDDARDIWAYLVSVGPEVVE</sequence>
<proteinExistence type="predicted"/>
<dbReference type="InterPro" id="IPR009056">
    <property type="entry name" value="Cyt_c-like_dom"/>
</dbReference>
<dbReference type="PROSITE" id="PS51007">
    <property type="entry name" value="CYTC"/>
    <property type="match status" value="1"/>
</dbReference>
<evidence type="ECO:0000256" key="7">
    <source>
        <dbReference type="SAM" id="SignalP"/>
    </source>
</evidence>
<accession>A0A916R3U4</accession>
<organism evidence="9 10">
    <name type="scientific">Neptunicoccus cionae</name>
    <dbReference type="NCBI Taxonomy" id="2035344"/>
    <lineage>
        <taxon>Bacteria</taxon>
        <taxon>Pseudomonadati</taxon>
        <taxon>Pseudomonadota</taxon>
        <taxon>Alphaproteobacteria</taxon>
        <taxon>Rhodobacterales</taxon>
        <taxon>Paracoccaceae</taxon>
        <taxon>Neptunicoccus</taxon>
    </lineage>
</organism>
<keyword evidence="3 6" id="KW-0479">Metal-binding</keyword>
<dbReference type="RefSeq" id="WP_188678676.1">
    <property type="nucleotide sequence ID" value="NZ_BMKA01000009.1"/>
</dbReference>
<evidence type="ECO:0000256" key="5">
    <source>
        <dbReference type="ARBA" id="ARBA00023004"/>
    </source>
</evidence>
<dbReference type="GO" id="GO:0046872">
    <property type="term" value="F:metal ion binding"/>
    <property type="evidence" value="ECO:0007669"/>
    <property type="project" value="UniProtKB-KW"/>
</dbReference>
<evidence type="ECO:0000256" key="1">
    <source>
        <dbReference type="ARBA" id="ARBA00022448"/>
    </source>
</evidence>
<evidence type="ECO:0000256" key="6">
    <source>
        <dbReference type="PROSITE-ProRule" id="PRU00433"/>
    </source>
</evidence>
<keyword evidence="7" id="KW-0732">Signal</keyword>
<keyword evidence="1" id="KW-0813">Transport</keyword>
<evidence type="ECO:0000313" key="10">
    <source>
        <dbReference type="Proteomes" id="UP000628017"/>
    </source>
</evidence>
<evidence type="ECO:0000256" key="4">
    <source>
        <dbReference type="ARBA" id="ARBA00022982"/>
    </source>
</evidence>
<name>A0A916R3U4_9RHOB</name>
<evidence type="ECO:0000313" key="9">
    <source>
        <dbReference type="EMBL" id="GGA32174.1"/>
    </source>
</evidence>
<gene>
    <name evidence="9" type="primary">cycA</name>
    <name evidence="9" type="ORF">GCM10011498_36710</name>
</gene>
<dbReference type="InterPro" id="IPR036909">
    <property type="entry name" value="Cyt_c-like_dom_sf"/>
</dbReference>
<dbReference type="SUPFAM" id="SSF46626">
    <property type="entry name" value="Cytochrome c"/>
    <property type="match status" value="1"/>
</dbReference>
<comment type="caution">
    <text evidence="9">The sequence shown here is derived from an EMBL/GenBank/DDBJ whole genome shotgun (WGS) entry which is preliminary data.</text>
</comment>
<dbReference type="Proteomes" id="UP000628017">
    <property type="component" value="Unassembled WGS sequence"/>
</dbReference>
<keyword evidence="5 6" id="KW-0408">Iron</keyword>
<feature type="signal peptide" evidence="7">
    <location>
        <begin position="1"/>
        <end position="20"/>
    </location>
</feature>
<keyword evidence="10" id="KW-1185">Reference proteome</keyword>
<evidence type="ECO:0000256" key="3">
    <source>
        <dbReference type="ARBA" id="ARBA00022723"/>
    </source>
</evidence>
<dbReference type="EMBL" id="BMKA01000009">
    <property type="protein sequence ID" value="GGA32174.1"/>
    <property type="molecule type" value="Genomic_DNA"/>
</dbReference>
<dbReference type="PANTHER" id="PTHR11961">
    <property type="entry name" value="CYTOCHROME C"/>
    <property type="match status" value="1"/>
</dbReference>
<dbReference type="AlphaFoldDB" id="A0A916R3U4"/>
<feature type="domain" description="Cytochrome c" evidence="8">
    <location>
        <begin position="26"/>
        <end position="144"/>
    </location>
</feature>
<dbReference type="GO" id="GO:0009055">
    <property type="term" value="F:electron transfer activity"/>
    <property type="evidence" value="ECO:0007669"/>
    <property type="project" value="InterPro"/>
</dbReference>
<dbReference type="GO" id="GO:0020037">
    <property type="term" value="F:heme binding"/>
    <property type="evidence" value="ECO:0007669"/>
    <property type="project" value="InterPro"/>
</dbReference>
<dbReference type="Gene3D" id="1.10.760.10">
    <property type="entry name" value="Cytochrome c-like domain"/>
    <property type="match status" value="1"/>
</dbReference>
<evidence type="ECO:0000256" key="2">
    <source>
        <dbReference type="ARBA" id="ARBA00022617"/>
    </source>
</evidence>
<keyword evidence="2 6" id="KW-0349">Heme</keyword>
<evidence type="ECO:0000259" key="8">
    <source>
        <dbReference type="PROSITE" id="PS51007"/>
    </source>
</evidence>
<reference evidence="9" key="1">
    <citation type="journal article" date="2014" name="Int. J. Syst. Evol. Microbiol.">
        <title>Complete genome sequence of Corynebacterium casei LMG S-19264T (=DSM 44701T), isolated from a smear-ripened cheese.</title>
        <authorList>
            <consortium name="US DOE Joint Genome Institute (JGI-PGF)"/>
            <person name="Walter F."/>
            <person name="Albersmeier A."/>
            <person name="Kalinowski J."/>
            <person name="Ruckert C."/>
        </authorList>
    </citation>
    <scope>NUCLEOTIDE SEQUENCE</scope>
    <source>
        <strain evidence="9">CGMCC 1.15880</strain>
    </source>
</reference>
<keyword evidence="4" id="KW-0249">Electron transport</keyword>